<dbReference type="Pfam" id="PF07589">
    <property type="entry name" value="PEP-CTERM"/>
    <property type="match status" value="1"/>
</dbReference>
<dbReference type="RefSeq" id="WP_145391397.1">
    <property type="nucleotide sequence ID" value="NZ_CP037423.1"/>
</dbReference>
<dbReference type="InterPro" id="IPR013424">
    <property type="entry name" value="Ice-binding_C"/>
</dbReference>
<accession>A0A518I2N0</accession>
<dbReference type="Proteomes" id="UP000319004">
    <property type="component" value="Chromosome"/>
</dbReference>
<evidence type="ECO:0000313" key="2">
    <source>
        <dbReference type="EMBL" id="QDV47316.1"/>
    </source>
</evidence>
<reference evidence="2 3" key="1">
    <citation type="submission" date="2019-03" db="EMBL/GenBank/DDBJ databases">
        <title>Deep-cultivation of Planctomycetes and their phenomic and genomic characterization uncovers novel biology.</title>
        <authorList>
            <person name="Wiegand S."/>
            <person name="Jogler M."/>
            <person name="Boedeker C."/>
            <person name="Pinto D."/>
            <person name="Vollmers J."/>
            <person name="Rivas-Marin E."/>
            <person name="Kohn T."/>
            <person name="Peeters S.H."/>
            <person name="Heuer A."/>
            <person name="Rast P."/>
            <person name="Oberbeckmann S."/>
            <person name="Bunk B."/>
            <person name="Jeske O."/>
            <person name="Meyerdierks A."/>
            <person name="Storesund J.E."/>
            <person name="Kallscheuer N."/>
            <person name="Luecker S."/>
            <person name="Lage O.M."/>
            <person name="Pohl T."/>
            <person name="Merkel B.J."/>
            <person name="Hornburger P."/>
            <person name="Mueller R.-W."/>
            <person name="Bruemmer F."/>
            <person name="Labrenz M."/>
            <person name="Spormann A.M."/>
            <person name="Op den Camp H."/>
            <person name="Overmann J."/>
            <person name="Amann R."/>
            <person name="Jetten M.S.M."/>
            <person name="Mascher T."/>
            <person name="Medema M.H."/>
            <person name="Devos D.P."/>
            <person name="Kaster A.-K."/>
            <person name="Ovreas L."/>
            <person name="Rohde M."/>
            <person name="Galperin M.Y."/>
            <person name="Jogler C."/>
        </authorList>
    </citation>
    <scope>NUCLEOTIDE SEQUENCE [LARGE SCALE GENOMIC DNA]</scope>
    <source>
        <strain evidence="2 3">Enr13</strain>
    </source>
</reference>
<dbReference type="NCBIfam" id="TIGR02595">
    <property type="entry name" value="PEP_CTERM"/>
    <property type="match status" value="1"/>
</dbReference>
<name>A0A518I2N0_9BACT</name>
<dbReference type="KEGG" id="snep:Enr13x_72250"/>
<evidence type="ECO:0000259" key="1">
    <source>
        <dbReference type="Pfam" id="PF07589"/>
    </source>
</evidence>
<feature type="domain" description="Ice-binding protein C-terminal" evidence="1">
    <location>
        <begin position="178"/>
        <end position="200"/>
    </location>
</feature>
<organism evidence="2 3">
    <name type="scientific">Stieleria neptunia</name>
    <dbReference type="NCBI Taxonomy" id="2527979"/>
    <lineage>
        <taxon>Bacteria</taxon>
        <taxon>Pseudomonadati</taxon>
        <taxon>Planctomycetota</taxon>
        <taxon>Planctomycetia</taxon>
        <taxon>Pirellulales</taxon>
        <taxon>Pirellulaceae</taxon>
        <taxon>Stieleria</taxon>
    </lineage>
</organism>
<proteinExistence type="predicted"/>
<protein>
    <submittedName>
        <fullName evidence="2">PEP-CTERM motif protein</fullName>
    </submittedName>
</protein>
<evidence type="ECO:0000313" key="3">
    <source>
        <dbReference type="Proteomes" id="UP000319004"/>
    </source>
</evidence>
<sequence length="202" mass="21109">MQKPLKHFLLCLSIVVAFSDVGRAGLVLHFDPIDADITLGESVDIDVVLTQTDPATPVDLTANGLMIADVQLLLDSPAAAVTAIQFGTGFEDSTFSDLSDPSMPLLSAQSIDLSGVLAPAGSPTSITIGTFTFTGIAEGTTIASTTDTGFQELIFDGINADFDNQIFGSETATIRVVAVPEPSSLTLLAMAAIGFGCRRRKR</sequence>
<keyword evidence="3" id="KW-1185">Reference proteome</keyword>
<dbReference type="AlphaFoldDB" id="A0A518I2N0"/>
<dbReference type="EMBL" id="CP037423">
    <property type="protein sequence ID" value="QDV47316.1"/>
    <property type="molecule type" value="Genomic_DNA"/>
</dbReference>
<gene>
    <name evidence="2" type="ORF">Enr13x_72250</name>
</gene>